<evidence type="ECO:0000313" key="2">
    <source>
        <dbReference type="Proteomes" id="UP000297299"/>
    </source>
</evidence>
<dbReference type="OrthoDB" id="3513892at2759"/>
<proteinExistence type="predicted"/>
<name>A0A4Y8CHN1_9HELO</name>
<keyword evidence="2" id="KW-1185">Reference proteome</keyword>
<accession>A0A4Y8CHN1</accession>
<comment type="caution">
    <text evidence="1">The sequence shown here is derived from an EMBL/GenBank/DDBJ whole genome shotgun (WGS) entry which is preliminary data.</text>
</comment>
<reference evidence="1 2" key="1">
    <citation type="submission" date="2017-11" db="EMBL/GenBank/DDBJ databases">
        <title>Comparative genomics of Botrytis spp.</title>
        <authorList>
            <person name="Valero-Jimenez C.A."/>
            <person name="Tapia P."/>
            <person name="Veloso J."/>
            <person name="Silva-Moreno E."/>
            <person name="Staats M."/>
            <person name="Valdes J.H."/>
            <person name="Van Kan J.A.L."/>
        </authorList>
    </citation>
    <scope>NUCLEOTIDE SEQUENCE [LARGE SCALE GENOMIC DNA]</scope>
    <source>
        <strain evidence="1 2">MUCL2830</strain>
    </source>
</reference>
<protein>
    <submittedName>
        <fullName evidence="1">Uncharacterized protein</fullName>
    </submittedName>
</protein>
<organism evidence="1 2">
    <name type="scientific">Botryotinia calthae</name>
    <dbReference type="NCBI Taxonomy" id="38488"/>
    <lineage>
        <taxon>Eukaryota</taxon>
        <taxon>Fungi</taxon>
        <taxon>Dikarya</taxon>
        <taxon>Ascomycota</taxon>
        <taxon>Pezizomycotina</taxon>
        <taxon>Leotiomycetes</taxon>
        <taxon>Helotiales</taxon>
        <taxon>Sclerotiniaceae</taxon>
        <taxon>Botryotinia</taxon>
    </lineage>
</organism>
<sequence length="235" mass="27723">MTLVGAHMTVPIALSVCRESRAEALLWYRDLVPEHTRPIYFHPTLDSFVIRAMETARNADPKKRFIETFYYVKDTVWFLGHMGLLYKQIPKFVRCITMPRACWSSQRHWDTKVKLAWNEGWGYEGLKEIVVLEYHDYAGQSLEEHEKFLTSYFKMIETTHSGCSVPRIRIIQDISAHLPYSSEEFSRIMGRGMYEDIDREKPELFRCDACWIKWFESDFWAGIGVEMRIGKNICT</sequence>
<dbReference type="Proteomes" id="UP000297299">
    <property type="component" value="Unassembled WGS sequence"/>
</dbReference>
<dbReference type="EMBL" id="PHWZ01000664">
    <property type="protein sequence ID" value="TEY33704.1"/>
    <property type="molecule type" value="Genomic_DNA"/>
</dbReference>
<evidence type="ECO:0000313" key="1">
    <source>
        <dbReference type="EMBL" id="TEY33704.1"/>
    </source>
</evidence>
<gene>
    <name evidence="1" type="ORF">BOTCAL_0667g00070</name>
</gene>
<dbReference type="AlphaFoldDB" id="A0A4Y8CHN1"/>